<proteinExistence type="predicted"/>
<protein>
    <recommendedName>
        <fullName evidence="3">Asp23/Gls24 family envelope stress response protein</fullName>
    </recommendedName>
</protein>
<evidence type="ECO:0008006" key="3">
    <source>
        <dbReference type="Google" id="ProtNLM"/>
    </source>
</evidence>
<evidence type="ECO:0000313" key="2">
    <source>
        <dbReference type="Proteomes" id="UP000543598"/>
    </source>
</evidence>
<comment type="caution">
    <text evidence="1">The sequence shown here is derived from an EMBL/GenBank/DDBJ whole genome shotgun (WGS) entry which is preliminary data.</text>
</comment>
<name>A0A7Y2LXU2_9MICO</name>
<keyword evidence="2" id="KW-1185">Reference proteome</keyword>
<reference evidence="1 2" key="1">
    <citation type="submission" date="2020-05" db="EMBL/GenBank/DDBJ databases">
        <title>MicrobeNet Type strains.</title>
        <authorList>
            <person name="Nicholson A.C."/>
        </authorList>
    </citation>
    <scope>NUCLEOTIDE SEQUENCE [LARGE SCALE GENOMIC DNA]</scope>
    <source>
        <strain evidence="1 2">JCM 14282</strain>
    </source>
</reference>
<organism evidence="1 2">
    <name type="scientific">Microbacterium ulmi</name>
    <dbReference type="NCBI Taxonomy" id="179095"/>
    <lineage>
        <taxon>Bacteria</taxon>
        <taxon>Bacillati</taxon>
        <taxon>Actinomycetota</taxon>
        <taxon>Actinomycetes</taxon>
        <taxon>Micrococcales</taxon>
        <taxon>Microbacteriaceae</taxon>
        <taxon>Microbacterium</taxon>
    </lineage>
</organism>
<dbReference type="AlphaFoldDB" id="A0A7Y2LXU2"/>
<dbReference type="RefSeq" id="WP_167039976.1">
    <property type="nucleotide sequence ID" value="NZ_BAAANA010000003.1"/>
</dbReference>
<evidence type="ECO:0000313" key="1">
    <source>
        <dbReference type="EMBL" id="NNH02722.1"/>
    </source>
</evidence>
<sequence length="115" mass="11330">MSAARHRQAATAVEAAVRATPGVSEVYRSGSLVSSIVDAGARLIGLRGDAPLVVIDGEGANAHVAVSIGVDAASGAAQTCRAVHAAVAESLPEHGLSGAVLSITVAHVVEEADIA</sequence>
<dbReference type="Proteomes" id="UP000543598">
    <property type="component" value="Unassembled WGS sequence"/>
</dbReference>
<dbReference type="EMBL" id="JABEMB010000002">
    <property type="protein sequence ID" value="NNH02722.1"/>
    <property type="molecule type" value="Genomic_DNA"/>
</dbReference>
<gene>
    <name evidence="1" type="ORF">HLA99_02450</name>
</gene>
<accession>A0A7Y2LXU2</accession>